<dbReference type="AlphaFoldDB" id="S7REM9"/>
<protein>
    <submittedName>
        <fullName evidence="1">Uncharacterized protein</fullName>
    </submittedName>
</protein>
<dbReference type="KEGG" id="gtr:GLOTRDRAFT_96839"/>
<name>S7REM9_GLOTA</name>
<dbReference type="Proteomes" id="UP000030669">
    <property type="component" value="Unassembled WGS sequence"/>
</dbReference>
<keyword evidence="2" id="KW-1185">Reference proteome</keyword>
<evidence type="ECO:0000313" key="2">
    <source>
        <dbReference type="Proteomes" id="UP000030669"/>
    </source>
</evidence>
<dbReference type="GeneID" id="19309906"/>
<gene>
    <name evidence="1" type="ORF">GLOTRDRAFT_96839</name>
</gene>
<organism evidence="1 2">
    <name type="scientific">Gloeophyllum trabeum (strain ATCC 11539 / FP-39264 / Madison 617)</name>
    <name type="common">Brown rot fungus</name>
    <dbReference type="NCBI Taxonomy" id="670483"/>
    <lineage>
        <taxon>Eukaryota</taxon>
        <taxon>Fungi</taxon>
        <taxon>Dikarya</taxon>
        <taxon>Basidiomycota</taxon>
        <taxon>Agaricomycotina</taxon>
        <taxon>Agaricomycetes</taxon>
        <taxon>Gloeophyllales</taxon>
        <taxon>Gloeophyllaceae</taxon>
        <taxon>Gloeophyllum</taxon>
    </lineage>
</organism>
<reference evidence="1 2" key="1">
    <citation type="journal article" date="2012" name="Science">
        <title>The Paleozoic origin of enzymatic lignin decomposition reconstructed from 31 fungal genomes.</title>
        <authorList>
            <person name="Floudas D."/>
            <person name="Binder M."/>
            <person name="Riley R."/>
            <person name="Barry K."/>
            <person name="Blanchette R.A."/>
            <person name="Henrissat B."/>
            <person name="Martinez A.T."/>
            <person name="Otillar R."/>
            <person name="Spatafora J.W."/>
            <person name="Yadav J.S."/>
            <person name="Aerts A."/>
            <person name="Benoit I."/>
            <person name="Boyd A."/>
            <person name="Carlson A."/>
            <person name="Copeland A."/>
            <person name="Coutinho P.M."/>
            <person name="de Vries R.P."/>
            <person name="Ferreira P."/>
            <person name="Findley K."/>
            <person name="Foster B."/>
            <person name="Gaskell J."/>
            <person name="Glotzer D."/>
            <person name="Gorecki P."/>
            <person name="Heitman J."/>
            <person name="Hesse C."/>
            <person name="Hori C."/>
            <person name="Igarashi K."/>
            <person name="Jurgens J.A."/>
            <person name="Kallen N."/>
            <person name="Kersten P."/>
            <person name="Kohler A."/>
            <person name="Kuees U."/>
            <person name="Kumar T.K.A."/>
            <person name="Kuo A."/>
            <person name="LaButti K."/>
            <person name="Larrondo L.F."/>
            <person name="Lindquist E."/>
            <person name="Ling A."/>
            <person name="Lombard V."/>
            <person name="Lucas S."/>
            <person name="Lundell T."/>
            <person name="Martin R."/>
            <person name="McLaughlin D.J."/>
            <person name="Morgenstern I."/>
            <person name="Morin E."/>
            <person name="Murat C."/>
            <person name="Nagy L.G."/>
            <person name="Nolan M."/>
            <person name="Ohm R.A."/>
            <person name="Patyshakuliyeva A."/>
            <person name="Rokas A."/>
            <person name="Ruiz-Duenas F.J."/>
            <person name="Sabat G."/>
            <person name="Salamov A."/>
            <person name="Samejima M."/>
            <person name="Schmutz J."/>
            <person name="Slot J.C."/>
            <person name="St John F."/>
            <person name="Stenlid J."/>
            <person name="Sun H."/>
            <person name="Sun S."/>
            <person name="Syed K."/>
            <person name="Tsang A."/>
            <person name="Wiebenga A."/>
            <person name="Young D."/>
            <person name="Pisabarro A."/>
            <person name="Eastwood D.C."/>
            <person name="Martin F."/>
            <person name="Cullen D."/>
            <person name="Grigoriev I.V."/>
            <person name="Hibbett D.S."/>
        </authorList>
    </citation>
    <scope>NUCLEOTIDE SEQUENCE [LARGE SCALE GENOMIC DNA]</scope>
    <source>
        <strain evidence="1 2">ATCC 11539</strain>
    </source>
</reference>
<sequence>MAASLDIGLIESFNTALAHLSERKGPTVANTTLKTMSEELSMLVDPKGAEGLDRLMLETILTDIEILSEQTKPEAANTLLRHFNRQVKAALFERVPAIWGVWFGRRVGIFTSQEEMEVATKHVPVPSGSIGRFFTMEDAIAEFKSRLLIPNGITIWTDPKMQNITVDSDPRLVYVPPGREELREKMFGVQEPLPLAARDVIDIE</sequence>
<proteinExistence type="predicted"/>
<dbReference type="RefSeq" id="XP_007870806.1">
    <property type="nucleotide sequence ID" value="XM_007872615.1"/>
</dbReference>
<evidence type="ECO:0000313" key="1">
    <source>
        <dbReference type="EMBL" id="EPQ50939.1"/>
    </source>
</evidence>
<dbReference type="HOGENOM" id="CLU_1343380_0_0_1"/>
<accession>S7REM9</accession>
<dbReference type="EMBL" id="KB469313">
    <property type="protein sequence ID" value="EPQ50939.1"/>
    <property type="molecule type" value="Genomic_DNA"/>
</dbReference>